<feature type="domain" description="HipA N-terminal subdomain 1" evidence="5">
    <location>
        <begin position="4"/>
        <end position="99"/>
    </location>
</feature>
<dbReference type="PANTHER" id="PTHR37419">
    <property type="entry name" value="SERINE/THREONINE-PROTEIN KINASE TOXIN HIPA"/>
    <property type="match status" value="1"/>
</dbReference>
<evidence type="ECO:0000256" key="1">
    <source>
        <dbReference type="ARBA" id="ARBA00010164"/>
    </source>
</evidence>
<evidence type="ECO:0000256" key="3">
    <source>
        <dbReference type="ARBA" id="ARBA00022777"/>
    </source>
</evidence>
<evidence type="ECO:0000259" key="5">
    <source>
        <dbReference type="Pfam" id="PF13657"/>
    </source>
</evidence>
<dbReference type="InterPro" id="IPR017508">
    <property type="entry name" value="HipA_N1"/>
</dbReference>
<keyword evidence="2" id="KW-0808">Transferase</keyword>
<dbReference type="InterPro" id="IPR052028">
    <property type="entry name" value="HipA_Ser/Thr_kinase"/>
</dbReference>
<evidence type="ECO:0000259" key="4">
    <source>
        <dbReference type="Pfam" id="PF07804"/>
    </source>
</evidence>
<name>A0ABY4NB27_9MICO</name>
<evidence type="ECO:0000256" key="2">
    <source>
        <dbReference type="ARBA" id="ARBA00022679"/>
    </source>
</evidence>
<organism evidence="6 7">
    <name type="scientific">Brachybacterium kimchii</name>
    <dbReference type="NCBI Taxonomy" id="2942909"/>
    <lineage>
        <taxon>Bacteria</taxon>
        <taxon>Bacillati</taxon>
        <taxon>Actinomycetota</taxon>
        <taxon>Actinomycetes</taxon>
        <taxon>Micrococcales</taxon>
        <taxon>Dermabacteraceae</taxon>
        <taxon>Brachybacterium</taxon>
    </lineage>
</organism>
<keyword evidence="6" id="KW-0614">Plasmid</keyword>
<proteinExistence type="inferred from homology"/>
<keyword evidence="7" id="KW-1185">Reference proteome</keyword>
<geneLocation type="plasmid" evidence="6 7">
    <name>pCBA3104-01</name>
</geneLocation>
<feature type="domain" description="HipA-like C-terminal" evidence="4">
    <location>
        <begin position="142"/>
        <end position="361"/>
    </location>
</feature>
<dbReference type="RefSeq" id="WP_249481194.1">
    <property type="nucleotide sequence ID" value="NZ_CP097219.1"/>
</dbReference>
<dbReference type="Pfam" id="PF13657">
    <property type="entry name" value="Couple_hipA"/>
    <property type="match status" value="1"/>
</dbReference>
<gene>
    <name evidence="6" type="ORF">M4486_19465</name>
</gene>
<dbReference type="InterPro" id="IPR012893">
    <property type="entry name" value="HipA-like_C"/>
</dbReference>
<evidence type="ECO:0000313" key="7">
    <source>
        <dbReference type="Proteomes" id="UP001055868"/>
    </source>
</evidence>
<dbReference type="EMBL" id="CP097219">
    <property type="protein sequence ID" value="UQN31770.1"/>
    <property type="molecule type" value="Genomic_DNA"/>
</dbReference>
<dbReference type="NCBIfam" id="TIGR03071">
    <property type="entry name" value="couple_hipA"/>
    <property type="match status" value="1"/>
</dbReference>
<dbReference type="Proteomes" id="UP001055868">
    <property type="component" value="Plasmid pCBA3104-01"/>
</dbReference>
<sequence length="413" mass="44373">MKILHMMLDGQTVGELVQDDHGATRVLSPRIEGAPWVSLAFPPGPHAVKPSTTRAYLAGLLPDTAEARDAVARRFDVSGESQFALLSKIGADCPGAIQFLDDSQLDASDEGLLVPVGEAEIAARLRALRGGSRDWGVPGEHWSLGGAQSKIALRLEGGVWHQAEGAQPTSHILKPGIDDFPSQALIEHLSLRTLGLLGLRVADTRFVRFGEEPAIVVERFDRVRDDAGNLRRVPQEDLCQATSTLPADKYDPKVLDVVTVLRGGGASEDTIAEFASAVLANWVLAAPDAHAKNFSIVLGANGVEALTPLYDVSTGLGYPASSVLGMPIGGERQITKVTGRNVVEFAREIRVDEQEALEACRIFAMWMPTAFAAAAAETEAETPLSREDLEWVASTAERLENHCGHVLTMLERV</sequence>
<reference evidence="6" key="1">
    <citation type="submission" date="2022-05" db="EMBL/GenBank/DDBJ databases">
        <title>Genomic analysis of Brachybacterium sp. CBA3104.</title>
        <authorList>
            <person name="Roh S.W."/>
            <person name="Kim Y.B."/>
            <person name="Kim Y."/>
        </authorList>
    </citation>
    <scope>NUCLEOTIDE SEQUENCE</scope>
    <source>
        <strain evidence="6">CBA3104</strain>
        <plasmid evidence="6">pCBA3104-01</plasmid>
    </source>
</reference>
<dbReference type="PANTHER" id="PTHR37419:SF1">
    <property type="entry name" value="SERINE_THREONINE-PROTEIN KINASE TOXIN HIPA"/>
    <property type="match status" value="1"/>
</dbReference>
<dbReference type="Pfam" id="PF07804">
    <property type="entry name" value="HipA_C"/>
    <property type="match status" value="1"/>
</dbReference>
<comment type="similarity">
    <text evidence="1">Belongs to the HipA Ser/Thr kinase family.</text>
</comment>
<keyword evidence="3" id="KW-0418">Kinase</keyword>
<accession>A0ABY4NB27</accession>
<protein>
    <submittedName>
        <fullName evidence="6">HipA domain-containing protein</fullName>
    </submittedName>
</protein>
<evidence type="ECO:0000313" key="6">
    <source>
        <dbReference type="EMBL" id="UQN31770.1"/>
    </source>
</evidence>